<accession>A0A1S7S8B5</accession>
<dbReference type="EMBL" id="FBWK01000065">
    <property type="protein sequence ID" value="CUX64247.1"/>
    <property type="molecule type" value="Genomic_DNA"/>
</dbReference>
<dbReference type="AlphaFoldDB" id="A0A1S7S8B5"/>
<keyword evidence="1" id="KW-0472">Membrane</keyword>
<protein>
    <submittedName>
        <fullName evidence="2">Uncharacterized protein</fullName>
    </submittedName>
</protein>
<sequence length="148" mass="16408">MTAEPCSCESAVEESHQNPRGRILRFTARLPFAIFRVIVWALLYSAWYMLFFILCMLRPFIGMAVAAAVVMVPLSIAAFVKPEVANGMPFWAFILMTLGFVGFAIGYTIFLGWITPPGAADPFARYRRPADKATFSELGRLAFAARSG</sequence>
<dbReference type="Proteomes" id="UP000191988">
    <property type="component" value="Unassembled WGS sequence"/>
</dbReference>
<feature type="transmembrane region" description="Helical" evidence="1">
    <location>
        <begin position="30"/>
        <end position="54"/>
    </location>
</feature>
<keyword evidence="1" id="KW-1133">Transmembrane helix</keyword>
<evidence type="ECO:0000313" key="3">
    <source>
        <dbReference type="Proteomes" id="UP000191988"/>
    </source>
</evidence>
<reference evidence="3" key="1">
    <citation type="submission" date="2016-01" db="EMBL/GenBank/DDBJ databases">
        <authorList>
            <person name="Regsiter A."/>
            <person name="william w."/>
        </authorList>
    </citation>
    <scope>NUCLEOTIDE SEQUENCE [LARGE SCALE GENOMIC DNA]</scope>
    <source>
        <strain evidence="3">CFBP 6623</strain>
    </source>
</reference>
<name>A0A1S7S8B5_9HYPH</name>
<proteinExistence type="predicted"/>
<feature type="transmembrane region" description="Helical" evidence="1">
    <location>
        <begin position="60"/>
        <end position="80"/>
    </location>
</feature>
<evidence type="ECO:0000313" key="2">
    <source>
        <dbReference type="EMBL" id="CUX64247.1"/>
    </source>
</evidence>
<evidence type="ECO:0000256" key="1">
    <source>
        <dbReference type="SAM" id="Phobius"/>
    </source>
</evidence>
<keyword evidence="3" id="KW-1185">Reference proteome</keyword>
<dbReference type="RefSeq" id="WP_175414670.1">
    <property type="nucleotide sequence ID" value="NZ_LT009725.1"/>
</dbReference>
<feature type="transmembrane region" description="Helical" evidence="1">
    <location>
        <begin position="92"/>
        <end position="114"/>
    </location>
</feature>
<organism evidence="2 3">
    <name type="scientific">Agrobacterium tomkonis CFBP 6623</name>
    <dbReference type="NCBI Taxonomy" id="1183432"/>
    <lineage>
        <taxon>Bacteria</taxon>
        <taxon>Pseudomonadati</taxon>
        <taxon>Pseudomonadota</taxon>
        <taxon>Alphaproteobacteria</taxon>
        <taxon>Hyphomicrobiales</taxon>
        <taxon>Rhizobiaceae</taxon>
        <taxon>Rhizobium/Agrobacterium group</taxon>
        <taxon>Agrobacterium</taxon>
        <taxon>Agrobacterium tumefaciens complex</taxon>
    </lineage>
</organism>
<keyword evidence="1" id="KW-0812">Transmembrane</keyword>
<gene>
    <name evidence="2" type="ORF">AGR3A_pa10051</name>
</gene>